<sequence>MSPGRGTGCAKRRGRGPARNLPAASRGSPAASHGLCSSLSHALCSNLNHCVLPHRKLVQGGARGPTQRPDSPDGVRRRQSSGGPLGTAPEPRSQGFPPGRQSQPAMSCFCVARVGLGEWGPQAGDPTGEETPVGAAGVRLRRWAPGPTEEGTAAPSGQRHVPRAAPW</sequence>
<reference evidence="1" key="1">
    <citation type="submission" date="2023-05" db="EMBL/GenBank/DDBJ databases">
        <authorList>
            <consortium name="ELIXIR-Norway"/>
        </authorList>
    </citation>
    <scope>NUCLEOTIDE SEQUENCE</scope>
</reference>
<accession>A0ACB0FN52</accession>
<name>A0ACB0FN52_RANTA</name>
<evidence type="ECO:0000313" key="1">
    <source>
        <dbReference type="EMBL" id="CAI9714356.1"/>
    </source>
</evidence>
<gene>
    <name evidence="1" type="ORF">MRATA1EN3_LOCUS25569</name>
</gene>
<evidence type="ECO:0000313" key="2">
    <source>
        <dbReference type="Proteomes" id="UP001162501"/>
    </source>
</evidence>
<dbReference type="Proteomes" id="UP001162501">
    <property type="component" value="Chromosome 9"/>
</dbReference>
<dbReference type="EMBL" id="OX596093">
    <property type="protein sequence ID" value="CAI9714356.1"/>
    <property type="molecule type" value="Genomic_DNA"/>
</dbReference>
<organism evidence="1 2">
    <name type="scientific">Rangifer tarandus platyrhynchus</name>
    <name type="common">Svalbard reindeer</name>
    <dbReference type="NCBI Taxonomy" id="3082113"/>
    <lineage>
        <taxon>Eukaryota</taxon>
        <taxon>Metazoa</taxon>
        <taxon>Chordata</taxon>
        <taxon>Craniata</taxon>
        <taxon>Vertebrata</taxon>
        <taxon>Euteleostomi</taxon>
        <taxon>Mammalia</taxon>
        <taxon>Eutheria</taxon>
        <taxon>Laurasiatheria</taxon>
        <taxon>Artiodactyla</taxon>
        <taxon>Ruminantia</taxon>
        <taxon>Pecora</taxon>
        <taxon>Cervidae</taxon>
        <taxon>Odocoileinae</taxon>
        <taxon>Rangifer</taxon>
    </lineage>
</organism>
<proteinExistence type="predicted"/>
<protein>
    <submittedName>
        <fullName evidence="1">Uncharacterized protein</fullName>
    </submittedName>
</protein>